<gene>
    <name evidence="2" type="ORF">IU514_18515</name>
</gene>
<name>A0ABS0BCN4_9GAMM</name>
<dbReference type="InterPro" id="IPR036388">
    <property type="entry name" value="WH-like_DNA-bd_sf"/>
</dbReference>
<dbReference type="InterPro" id="IPR039422">
    <property type="entry name" value="MarR/SlyA-like"/>
</dbReference>
<dbReference type="SMART" id="SM00347">
    <property type="entry name" value="HTH_MARR"/>
    <property type="match status" value="1"/>
</dbReference>
<comment type="caution">
    <text evidence="2">The sequence shown here is derived from an EMBL/GenBank/DDBJ whole genome shotgun (WGS) entry which is preliminary data.</text>
</comment>
<dbReference type="CDD" id="cd00090">
    <property type="entry name" value="HTH_ARSR"/>
    <property type="match status" value="1"/>
</dbReference>
<evidence type="ECO:0000313" key="3">
    <source>
        <dbReference type="Proteomes" id="UP001429984"/>
    </source>
</evidence>
<accession>A0ABS0BCN4</accession>
<reference evidence="2 3" key="1">
    <citation type="submission" date="2020-11" db="EMBL/GenBank/DDBJ databases">
        <title>Draft Genome Sequence and Secondary Metabolite Biosynthetic Potential of the Lysobacter niastensis Type strain DSM 18481.</title>
        <authorList>
            <person name="Turrini P."/>
            <person name="Artuso I."/>
            <person name="Tescari M."/>
            <person name="Lugli G.A."/>
            <person name="Frangipani E."/>
            <person name="Ventura M."/>
            <person name="Visca P."/>
        </authorList>
    </citation>
    <scope>NUCLEOTIDE SEQUENCE [LARGE SCALE GENOMIC DNA]</scope>
    <source>
        <strain evidence="2 3">DSM 18481</strain>
    </source>
</reference>
<dbReference type="EMBL" id="JADLZT010000013">
    <property type="protein sequence ID" value="MBF6026028.1"/>
    <property type="molecule type" value="Genomic_DNA"/>
</dbReference>
<dbReference type="InterPro" id="IPR000835">
    <property type="entry name" value="HTH_MarR-typ"/>
</dbReference>
<keyword evidence="3" id="KW-1185">Reference proteome</keyword>
<dbReference type="SUPFAM" id="SSF46785">
    <property type="entry name" value="Winged helix' DNA-binding domain"/>
    <property type="match status" value="1"/>
</dbReference>
<dbReference type="Gene3D" id="1.10.10.10">
    <property type="entry name" value="Winged helix-like DNA-binding domain superfamily/Winged helix DNA-binding domain"/>
    <property type="match status" value="1"/>
</dbReference>
<dbReference type="PROSITE" id="PS50995">
    <property type="entry name" value="HTH_MARR_2"/>
    <property type="match status" value="1"/>
</dbReference>
<dbReference type="InterPro" id="IPR011991">
    <property type="entry name" value="ArsR-like_HTH"/>
</dbReference>
<proteinExistence type="predicted"/>
<dbReference type="Pfam" id="PF12802">
    <property type="entry name" value="MarR_2"/>
    <property type="match status" value="1"/>
</dbReference>
<sequence length="214" mass="23079">MTTPTSPREQAAAGLEQLASLIRAQSWRPDGTPSLPPTQAAVMRMLVGSSEGMKARQIAERLGISAASLSDSLKAMESKGWIRREADPADKRASLVRLAPAGESIARQLREPGQGIASLVQPMHERDVGALLRVTQLLVLEAQRQGLATGARTCLGCRFFRPNSTGDARHPHFCEFISQPFGDPELRTDCAEQSPADAHRLAANAEGFRLHAPP</sequence>
<protein>
    <submittedName>
        <fullName evidence="2">MarR family transcriptional regulator</fullName>
    </submittedName>
</protein>
<dbReference type="RefSeq" id="WP_194932627.1">
    <property type="nucleotide sequence ID" value="NZ_JADLZT010000013.1"/>
</dbReference>
<dbReference type="PRINTS" id="PR00598">
    <property type="entry name" value="HTHMARR"/>
</dbReference>
<dbReference type="PANTHER" id="PTHR33164">
    <property type="entry name" value="TRANSCRIPTIONAL REGULATOR, MARR FAMILY"/>
    <property type="match status" value="1"/>
</dbReference>
<dbReference type="PANTHER" id="PTHR33164:SF43">
    <property type="entry name" value="HTH-TYPE TRANSCRIPTIONAL REPRESSOR YETL"/>
    <property type="match status" value="1"/>
</dbReference>
<evidence type="ECO:0000259" key="1">
    <source>
        <dbReference type="PROSITE" id="PS50995"/>
    </source>
</evidence>
<organism evidence="2 3">
    <name type="scientific">Lysobacter niastensis</name>
    <dbReference type="NCBI Taxonomy" id="380629"/>
    <lineage>
        <taxon>Bacteria</taxon>
        <taxon>Pseudomonadati</taxon>
        <taxon>Pseudomonadota</taxon>
        <taxon>Gammaproteobacteria</taxon>
        <taxon>Lysobacterales</taxon>
        <taxon>Lysobacteraceae</taxon>
        <taxon>Lysobacter</taxon>
    </lineage>
</organism>
<evidence type="ECO:0000313" key="2">
    <source>
        <dbReference type="EMBL" id="MBF6026028.1"/>
    </source>
</evidence>
<dbReference type="InterPro" id="IPR036390">
    <property type="entry name" value="WH_DNA-bd_sf"/>
</dbReference>
<dbReference type="Proteomes" id="UP001429984">
    <property type="component" value="Unassembled WGS sequence"/>
</dbReference>
<feature type="domain" description="HTH marR-type" evidence="1">
    <location>
        <begin position="8"/>
        <end position="140"/>
    </location>
</feature>